<evidence type="ECO:0000256" key="2">
    <source>
        <dbReference type="ARBA" id="ARBA00023043"/>
    </source>
</evidence>
<keyword evidence="5" id="KW-1185">Reference proteome</keyword>
<feature type="repeat" description="ANK" evidence="3">
    <location>
        <begin position="160"/>
        <end position="193"/>
    </location>
</feature>
<dbReference type="AlphaFoldDB" id="A0AAE0N8H3"/>
<gene>
    <name evidence="4" type="ORF">B0H63DRAFT_400950</name>
</gene>
<dbReference type="Proteomes" id="UP001285441">
    <property type="component" value="Unassembled WGS sequence"/>
</dbReference>
<proteinExistence type="predicted"/>
<dbReference type="PROSITE" id="PS50297">
    <property type="entry name" value="ANK_REP_REGION"/>
    <property type="match status" value="4"/>
</dbReference>
<dbReference type="InterPro" id="IPR036770">
    <property type="entry name" value="Ankyrin_rpt-contain_sf"/>
</dbReference>
<dbReference type="PANTHER" id="PTHR24198">
    <property type="entry name" value="ANKYRIN REPEAT AND PROTEIN KINASE DOMAIN-CONTAINING PROTEIN"/>
    <property type="match status" value="1"/>
</dbReference>
<keyword evidence="2 3" id="KW-0040">ANK repeat</keyword>
<evidence type="ECO:0000313" key="4">
    <source>
        <dbReference type="EMBL" id="KAK3374727.1"/>
    </source>
</evidence>
<dbReference type="Gene3D" id="1.25.40.20">
    <property type="entry name" value="Ankyrin repeat-containing domain"/>
    <property type="match status" value="1"/>
</dbReference>
<feature type="repeat" description="ANK" evidence="3">
    <location>
        <begin position="301"/>
        <end position="333"/>
    </location>
</feature>
<dbReference type="InterPro" id="IPR002110">
    <property type="entry name" value="Ankyrin_rpt"/>
</dbReference>
<keyword evidence="1" id="KW-0677">Repeat</keyword>
<dbReference type="EMBL" id="JAULSW010000007">
    <property type="protein sequence ID" value="KAK3374727.1"/>
    <property type="molecule type" value="Genomic_DNA"/>
</dbReference>
<reference evidence="4" key="2">
    <citation type="submission" date="2023-06" db="EMBL/GenBank/DDBJ databases">
        <authorList>
            <consortium name="Lawrence Berkeley National Laboratory"/>
            <person name="Haridas S."/>
            <person name="Hensen N."/>
            <person name="Bonometti L."/>
            <person name="Westerberg I."/>
            <person name="Brannstrom I.O."/>
            <person name="Guillou S."/>
            <person name="Cros-Aarteil S."/>
            <person name="Calhoun S."/>
            <person name="Kuo A."/>
            <person name="Mondo S."/>
            <person name="Pangilinan J."/>
            <person name="Riley R."/>
            <person name="LaButti K."/>
            <person name="Andreopoulos B."/>
            <person name="Lipzen A."/>
            <person name="Chen C."/>
            <person name="Yanf M."/>
            <person name="Daum C."/>
            <person name="Ng V."/>
            <person name="Clum A."/>
            <person name="Steindorff A."/>
            <person name="Ohm R."/>
            <person name="Martin F."/>
            <person name="Silar P."/>
            <person name="Natvig D."/>
            <person name="Lalanne C."/>
            <person name="Gautier V."/>
            <person name="Ament-velasquez S.L."/>
            <person name="Kruys A."/>
            <person name="Hutchinson M.I."/>
            <person name="Powell A.J."/>
            <person name="Barry K."/>
            <person name="Miller A.N."/>
            <person name="Grigoriev I.V."/>
            <person name="Debuchy R."/>
            <person name="Gladieux P."/>
            <person name="Thoren M.H."/>
            <person name="Johannesson H."/>
        </authorList>
    </citation>
    <scope>NUCLEOTIDE SEQUENCE</scope>
    <source>
        <strain evidence="4">CBS 232.78</strain>
    </source>
</reference>
<protein>
    <submittedName>
        <fullName evidence="4">Ankyrin repeat-containing domain protein</fullName>
    </submittedName>
</protein>
<comment type="caution">
    <text evidence="4">The sequence shown here is derived from an EMBL/GenBank/DDBJ whole genome shotgun (WGS) entry which is preliminary data.</text>
</comment>
<feature type="repeat" description="ANK" evidence="3">
    <location>
        <begin position="90"/>
        <end position="123"/>
    </location>
</feature>
<evidence type="ECO:0000256" key="3">
    <source>
        <dbReference type="PROSITE-ProRule" id="PRU00023"/>
    </source>
</evidence>
<dbReference type="Pfam" id="PF13637">
    <property type="entry name" value="Ank_4"/>
    <property type="match status" value="1"/>
</dbReference>
<feature type="repeat" description="ANK" evidence="3">
    <location>
        <begin position="334"/>
        <end position="358"/>
    </location>
</feature>
<sequence>MAEDEQASEDNPTELHIAARKIDIAQIRSTLDAQPAQDFEINAKTAENNHTPLLDLVIATLESEELHPDALDCLRLLASHGADVNAQDSDDLTALHRCALWHDHDIAVALLVEHGAKANIVDADAGSPLHSAVYGGSEDIIKFLLSQPGIKECLSIANKQGYLPLHLARVDIDVLSTIAYLLDHGADPNKSAGLGQNPVLLAALSENLDAVQLLASRGADLKAMSESSDSGSAGPLQAAVVAGHPDLCRWLVTEAGCQVDQRDSENYTPLIHAAGYSRGDSAETVRTLVELGADMEAQISDGRRPLHFAAFKGQPNCAAELVRLGADVDAEDINGWTALHFVGKYHHPEVAKVLLDKGGAKVGKKVRGGPRPKKKDGEEFDIRGFTAADLAKIVRGGKETVGVLLERGGTLSDRTKDLVDEDLWEEEGNQCCVM</sequence>
<dbReference type="SUPFAM" id="SSF48403">
    <property type="entry name" value="Ankyrin repeat"/>
    <property type="match status" value="1"/>
</dbReference>
<organism evidence="4 5">
    <name type="scientific">Podospora didyma</name>
    <dbReference type="NCBI Taxonomy" id="330526"/>
    <lineage>
        <taxon>Eukaryota</taxon>
        <taxon>Fungi</taxon>
        <taxon>Dikarya</taxon>
        <taxon>Ascomycota</taxon>
        <taxon>Pezizomycotina</taxon>
        <taxon>Sordariomycetes</taxon>
        <taxon>Sordariomycetidae</taxon>
        <taxon>Sordariales</taxon>
        <taxon>Podosporaceae</taxon>
        <taxon>Podospora</taxon>
    </lineage>
</organism>
<accession>A0AAE0N8H3</accession>
<dbReference type="PANTHER" id="PTHR24198:SF165">
    <property type="entry name" value="ANKYRIN REPEAT-CONTAINING PROTEIN-RELATED"/>
    <property type="match status" value="1"/>
</dbReference>
<dbReference type="SMART" id="SM00248">
    <property type="entry name" value="ANK"/>
    <property type="match status" value="10"/>
</dbReference>
<dbReference type="PROSITE" id="PS50088">
    <property type="entry name" value="ANK_REPEAT"/>
    <property type="match status" value="5"/>
</dbReference>
<reference evidence="4" key="1">
    <citation type="journal article" date="2023" name="Mol. Phylogenet. Evol.">
        <title>Genome-scale phylogeny and comparative genomics of the fungal order Sordariales.</title>
        <authorList>
            <person name="Hensen N."/>
            <person name="Bonometti L."/>
            <person name="Westerberg I."/>
            <person name="Brannstrom I.O."/>
            <person name="Guillou S."/>
            <person name="Cros-Aarteil S."/>
            <person name="Calhoun S."/>
            <person name="Haridas S."/>
            <person name="Kuo A."/>
            <person name="Mondo S."/>
            <person name="Pangilinan J."/>
            <person name="Riley R."/>
            <person name="LaButti K."/>
            <person name="Andreopoulos B."/>
            <person name="Lipzen A."/>
            <person name="Chen C."/>
            <person name="Yan M."/>
            <person name="Daum C."/>
            <person name="Ng V."/>
            <person name="Clum A."/>
            <person name="Steindorff A."/>
            <person name="Ohm R.A."/>
            <person name="Martin F."/>
            <person name="Silar P."/>
            <person name="Natvig D.O."/>
            <person name="Lalanne C."/>
            <person name="Gautier V."/>
            <person name="Ament-Velasquez S.L."/>
            <person name="Kruys A."/>
            <person name="Hutchinson M.I."/>
            <person name="Powell A.J."/>
            <person name="Barry K."/>
            <person name="Miller A.N."/>
            <person name="Grigoriev I.V."/>
            <person name="Debuchy R."/>
            <person name="Gladieux P."/>
            <person name="Hiltunen Thoren M."/>
            <person name="Johannesson H."/>
        </authorList>
    </citation>
    <scope>NUCLEOTIDE SEQUENCE</scope>
    <source>
        <strain evidence="4">CBS 232.78</strain>
    </source>
</reference>
<feature type="repeat" description="ANK" evidence="3">
    <location>
        <begin position="194"/>
        <end position="226"/>
    </location>
</feature>
<dbReference type="Pfam" id="PF12796">
    <property type="entry name" value="Ank_2"/>
    <property type="match status" value="2"/>
</dbReference>
<evidence type="ECO:0000313" key="5">
    <source>
        <dbReference type="Proteomes" id="UP001285441"/>
    </source>
</evidence>
<evidence type="ECO:0000256" key="1">
    <source>
        <dbReference type="ARBA" id="ARBA00022737"/>
    </source>
</evidence>
<name>A0AAE0N8H3_9PEZI</name>
<dbReference type="Pfam" id="PF00023">
    <property type="entry name" value="Ank"/>
    <property type="match status" value="1"/>
</dbReference>